<name>A0ACB7X0I7_9ERIC</name>
<accession>A0ACB7X0I7</accession>
<sequence length="845" mass="96323">MLIDERPIGRLVIPPTKDFVDSMEGRNKENVWKCLMNEDFRKIGVYRMGGVGKTTIMKNIHNLLLEEKGKFDIVFWVTIPKPFNVMTLQKDIGKKLKLSLSDLEDETTRASKLYAMLSRKKRYVLILDDLWEAFSLDSVGIPEPTGSNGCKLVLTTRSLEVCRRMECKDVKVELLSEQEALTLFFSKAVGHDTMLSPEVEEIATKVAKECACLPLAIVTVAGSMRGLNGKRDWRNALNRLISLTKDIIDGESKVFEQLEFSYSRLGNKVLQNCFLYCALYPEDCDIPVEGLIEYWIAEEFIADLDSVEAKFDEGHAILRKLTSASLLECSTDAKGQESVKMHDLIRDMGLRITQISPRFMVKSGVYLENIPYEEWSEDLKRISLMGCDIQELPMRPPDCPRLTTLLLGANRLSEIPDSFFAYIRGLEVLDLSYNRIKSLPESISNLENLHALILAECKNIEYVPSLEKMKALKVFKLTYSRIKKAPKGIEELVNLRELDLSYNRNLETFPSSLLHRLSKLQCLRFEKTPVKVLAKDLVCLRQLKVVNIRLHNIPELTAYVTSQQVQGLEKYHLVVGEIELRDDFRLSYGEKVVRIDIESEPYRCGVDKVVLPNNVTYLELVGFHDFISLSTIPGLKNATHLCTVEVWFCDGLESIFSSSSFSEDGEISLRTVEKLSLFNLSSFRVLFDGIVPPRNISFNLKRLWLVGCDSVKNIFSVQLLQNFPNLEVLDVYLCENVEDVIVGEEEMSDSNTIALPRLRELYFDSLPRLKSIYTGIMVCESVERITVHGCPMVRRLPLSLHMNNDQATAPPALEYIGGRKEWWESLEWDDPVTKTILQPFLGGWA</sequence>
<dbReference type="Proteomes" id="UP000828048">
    <property type="component" value="Chromosome 2"/>
</dbReference>
<gene>
    <name evidence="1" type="ORF">Vadar_013711</name>
</gene>
<evidence type="ECO:0000313" key="2">
    <source>
        <dbReference type="Proteomes" id="UP000828048"/>
    </source>
</evidence>
<reference evidence="1 2" key="1">
    <citation type="journal article" date="2021" name="Hortic Res">
        <title>High-quality reference genome and annotation aids understanding of berry development for evergreen blueberry (Vaccinium darrowii).</title>
        <authorList>
            <person name="Yu J."/>
            <person name="Hulse-Kemp A.M."/>
            <person name="Babiker E."/>
            <person name="Staton M."/>
        </authorList>
    </citation>
    <scope>NUCLEOTIDE SEQUENCE [LARGE SCALE GENOMIC DNA]</scope>
    <source>
        <strain evidence="2">cv. NJ 8807/NJ 8810</strain>
        <tissue evidence="1">Young leaf</tissue>
    </source>
</reference>
<evidence type="ECO:0000313" key="1">
    <source>
        <dbReference type="EMBL" id="KAH7834201.1"/>
    </source>
</evidence>
<organism evidence="1 2">
    <name type="scientific">Vaccinium darrowii</name>
    <dbReference type="NCBI Taxonomy" id="229202"/>
    <lineage>
        <taxon>Eukaryota</taxon>
        <taxon>Viridiplantae</taxon>
        <taxon>Streptophyta</taxon>
        <taxon>Embryophyta</taxon>
        <taxon>Tracheophyta</taxon>
        <taxon>Spermatophyta</taxon>
        <taxon>Magnoliopsida</taxon>
        <taxon>eudicotyledons</taxon>
        <taxon>Gunneridae</taxon>
        <taxon>Pentapetalae</taxon>
        <taxon>asterids</taxon>
        <taxon>Ericales</taxon>
        <taxon>Ericaceae</taxon>
        <taxon>Vaccinioideae</taxon>
        <taxon>Vaccinieae</taxon>
        <taxon>Vaccinium</taxon>
    </lineage>
</organism>
<protein>
    <submittedName>
        <fullName evidence="1">Uncharacterized protein</fullName>
    </submittedName>
</protein>
<dbReference type="EMBL" id="CM037152">
    <property type="protein sequence ID" value="KAH7834201.1"/>
    <property type="molecule type" value="Genomic_DNA"/>
</dbReference>
<comment type="caution">
    <text evidence="1">The sequence shown here is derived from an EMBL/GenBank/DDBJ whole genome shotgun (WGS) entry which is preliminary data.</text>
</comment>
<proteinExistence type="predicted"/>
<keyword evidence="2" id="KW-1185">Reference proteome</keyword>